<sequence length="171" mass="19105">MIKKVLVSLMMCFALLIGSFGFIDNSEDVVEAAPKYSYNWYFKTQQATVKLDTNYSFTGYEVYRGFTNKVGLTMKYKISSKGVLTVTGVDYYKYGIMWPVKVADKSKRIVNSKTKVGGAASAYADYRGQIITSNGISLLTEYPKTEGYIKLVSVNTTNKTAVVQFTGVLRH</sequence>
<evidence type="ECO:0000313" key="2">
    <source>
        <dbReference type="EMBL" id="MBM7702299.1"/>
    </source>
</evidence>
<proteinExistence type="predicted"/>
<feature type="signal peptide" evidence="1">
    <location>
        <begin position="1"/>
        <end position="23"/>
    </location>
</feature>
<dbReference type="RefSeq" id="WP_205185069.1">
    <property type="nucleotide sequence ID" value="NZ_JAFBFC010000002.1"/>
</dbReference>
<keyword evidence="1" id="KW-0732">Signal</keyword>
<feature type="chain" id="PRO_5047171903" evidence="1">
    <location>
        <begin position="24"/>
        <end position="171"/>
    </location>
</feature>
<gene>
    <name evidence="2" type="ORF">JOC83_001133</name>
</gene>
<evidence type="ECO:0000313" key="3">
    <source>
        <dbReference type="Proteomes" id="UP000809829"/>
    </source>
</evidence>
<organism evidence="2 3">
    <name type="scientific">Priestia iocasae</name>
    <dbReference type="NCBI Taxonomy" id="2291674"/>
    <lineage>
        <taxon>Bacteria</taxon>
        <taxon>Bacillati</taxon>
        <taxon>Bacillota</taxon>
        <taxon>Bacilli</taxon>
        <taxon>Bacillales</taxon>
        <taxon>Bacillaceae</taxon>
        <taxon>Priestia</taxon>
    </lineage>
</organism>
<evidence type="ECO:0000256" key="1">
    <source>
        <dbReference type="SAM" id="SignalP"/>
    </source>
</evidence>
<accession>A0ABS2QS75</accession>
<dbReference type="Proteomes" id="UP000809829">
    <property type="component" value="Unassembled WGS sequence"/>
</dbReference>
<name>A0ABS2QS75_9BACI</name>
<keyword evidence="3" id="KW-1185">Reference proteome</keyword>
<reference evidence="2 3" key="1">
    <citation type="submission" date="2021-01" db="EMBL/GenBank/DDBJ databases">
        <title>Genomic Encyclopedia of Type Strains, Phase IV (KMG-IV): sequencing the most valuable type-strain genomes for metagenomic binning, comparative biology and taxonomic classification.</title>
        <authorList>
            <person name="Goeker M."/>
        </authorList>
    </citation>
    <scope>NUCLEOTIDE SEQUENCE [LARGE SCALE GENOMIC DNA]</scope>
    <source>
        <strain evidence="2 3">DSM 104297</strain>
    </source>
</reference>
<protein>
    <submittedName>
        <fullName evidence="2">Uncharacterized protein</fullName>
    </submittedName>
</protein>
<comment type="caution">
    <text evidence="2">The sequence shown here is derived from an EMBL/GenBank/DDBJ whole genome shotgun (WGS) entry which is preliminary data.</text>
</comment>
<dbReference type="EMBL" id="JAFBFC010000002">
    <property type="protein sequence ID" value="MBM7702299.1"/>
    <property type="molecule type" value="Genomic_DNA"/>
</dbReference>